<evidence type="ECO:0000313" key="2">
    <source>
        <dbReference type="EMBL" id="MFC7669608.1"/>
    </source>
</evidence>
<protein>
    <submittedName>
        <fullName evidence="2">Helix-turn-helix domain-containing protein</fullName>
    </submittedName>
</protein>
<name>A0ABW2U808_9BACT</name>
<sequence length="333" mass="38501">MSTPSAQVRFFQQVKTQLLPHQSLVEEVAEVLGLSIDSAYRRIRGEKAINLAEVQKVGLHFHVSIDQFLFPQTEAILFTGRQPLQDEHPLEQWLADMEQQLQRIGSFAAAHVYFIVKDIPPFYHFLFPELAEFKFYFWMKSILHDDKLRGVKFRLGDERYQRLREASQRTAALYQRVPTTEIWNVESLNSTLRQINFFKEFEAFESDDDVHLLYARVGELIDYLEAQAERGTKFVLGQEPRAAGPAYRLFINELILGDNTFAADLGSTRLTFLNHSVLYFVGTRDEGFNSFMFANLDNLMKKSTLISGSGEKERTHFFNSLRHLLHAQSLALP</sequence>
<feature type="domain" description="Transcription regulator BetR N-terminal" evidence="1">
    <location>
        <begin position="13"/>
        <end position="74"/>
    </location>
</feature>
<dbReference type="Pfam" id="PF08667">
    <property type="entry name" value="BetR"/>
    <property type="match status" value="1"/>
</dbReference>
<dbReference type="EMBL" id="JBHTEK010000001">
    <property type="protein sequence ID" value="MFC7669608.1"/>
    <property type="molecule type" value="Genomic_DNA"/>
</dbReference>
<accession>A0ABW2U808</accession>
<keyword evidence="3" id="KW-1185">Reference proteome</keyword>
<organism evidence="2 3">
    <name type="scientific">Hymenobacter humi</name>
    <dbReference type="NCBI Taxonomy" id="1411620"/>
    <lineage>
        <taxon>Bacteria</taxon>
        <taxon>Pseudomonadati</taxon>
        <taxon>Bacteroidota</taxon>
        <taxon>Cytophagia</taxon>
        <taxon>Cytophagales</taxon>
        <taxon>Hymenobacteraceae</taxon>
        <taxon>Hymenobacter</taxon>
    </lineage>
</organism>
<gene>
    <name evidence="2" type="ORF">ACFQT0_21245</name>
</gene>
<comment type="caution">
    <text evidence="2">The sequence shown here is derived from an EMBL/GenBank/DDBJ whole genome shotgun (WGS) entry which is preliminary data.</text>
</comment>
<dbReference type="InterPro" id="IPR013975">
    <property type="entry name" value="Tscrpt_reg_BetR_N"/>
</dbReference>
<proteinExistence type="predicted"/>
<evidence type="ECO:0000259" key="1">
    <source>
        <dbReference type="Pfam" id="PF08667"/>
    </source>
</evidence>
<evidence type="ECO:0000313" key="3">
    <source>
        <dbReference type="Proteomes" id="UP001596513"/>
    </source>
</evidence>
<dbReference type="RefSeq" id="WP_380205100.1">
    <property type="nucleotide sequence ID" value="NZ_JBHTEK010000001.1"/>
</dbReference>
<reference evidence="3" key="1">
    <citation type="journal article" date="2019" name="Int. J. Syst. Evol. Microbiol.">
        <title>The Global Catalogue of Microorganisms (GCM) 10K type strain sequencing project: providing services to taxonomists for standard genome sequencing and annotation.</title>
        <authorList>
            <consortium name="The Broad Institute Genomics Platform"/>
            <consortium name="The Broad Institute Genome Sequencing Center for Infectious Disease"/>
            <person name="Wu L."/>
            <person name="Ma J."/>
        </authorList>
    </citation>
    <scope>NUCLEOTIDE SEQUENCE [LARGE SCALE GENOMIC DNA]</scope>
    <source>
        <strain evidence="3">JCM 19635</strain>
    </source>
</reference>
<dbReference type="Proteomes" id="UP001596513">
    <property type="component" value="Unassembled WGS sequence"/>
</dbReference>